<reference evidence="4 5" key="1">
    <citation type="submission" date="2016-10" db="EMBL/GenBank/DDBJ databases">
        <authorList>
            <person name="de Groot N.N."/>
        </authorList>
    </citation>
    <scope>NUCLEOTIDE SEQUENCE [LARGE SCALE GENOMIC DNA]</scope>
    <source>
        <strain evidence="4 5">DSM 19219</strain>
    </source>
</reference>
<evidence type="ECO:0000256" key="1">
    <source>
        <dbReference type="SAM" id="Coils"/>
    </source>
</evidence>
<sequence length="151" mass="16715">MKIATSLAAALASIAISVPVMAQQMGGGAPSVDDQVEQLDQIVDLDADQEEEVRSLLNQMQESRQQHSQESQELQQSLGEHVGADYNEAAIRSDAQALGDLTAEMTAERLILQSKMEAVFTQEQRDALDEEIAKQQQQMQQMQEQMQQQGQ</sequence>
<protein>
    <recommendedName>
        <fullName evidence="6">LTXXQ motif family protein</fullName>
    </recommendedName>
</protein>
<accession>A0A1H3G8G4</accession>
<evidence type="ECO:0000256" key="2">
    <source>
        <dbReference type="SAM" id="MobiDB-lite"/>
    </source>
</evidence>
<feature type="region of interest" description="Disordered" evidence="2">
    <location>
        <begin position="130"/>
        <end position="151"/>
    </location>
</feature>
<proteinExistence type="predicted"/>
<evidence type="ECO:0000313" key="4">
    <source>
        <dbReference type="EMBL" id="SDX99330.1"/>
    </source>
</evidence>
<keyword evidence="5" id="KW-1185">Reference proteome</keyword>
<gene>
    <name evidence="4" type="ORF">SAMN05443545_10936</name>
</gene>
<dbReference type="Gene3D" id="1.20.120.1490">
    <property type="match status" value="1"/>
</dbReference>
<evidence type="ECO:0000256" key="3">
    <source>
        <dbReference type="SAM" id="SignalP"/>
    </source>
</evidence>
<dbReference type="RefSeq" id="WP_092571653.1">
    <property type="nucleotide sequence ID" value="NZ_BMXH01000007.1"/>
</dbReference>
<evidence type="ECO:0000313" key="5">
    <source>
        <dbReference type="Proteomes" id="UP000198500"/>
    </source>
</evidence>
<name>A0A1H3G8G4_9GAMM</name>
<feature type="chain" id="PRO_5011586991" description="LTXXQ motif family protein" evidence="3">
    <location>
        <begin position="23"/>
        <end position="151"/>
    </location>
</feature>
<dbReference type="AlphaFoldDB" id="A0A1H3G8G4"/>
<keyword evidence="1" id="KW-0175">Coiled coil</keyword>
<keyword evidence="3" id="KW-0732">Signal</keyword>
<organism evidence="4 5">
    <name type="scientific">Aidingimonas halophila</name>
    <dbReference type="NCBI Taxonomy" id="574349"/>
    <lineage>
        <taxon>Bacteria</taxon>
        <taxon>Pseudomonadati</taxon>
        <taxon>Pseudomonadota</taxon>
        <taxon>Gammaproteobacteria</taxon>
        <taxon>Oceanospirillales</taxon>
        <taxon>Halomonadaceae</taxon>
        <taxon>Aidingimonas</taxon>
    </lineage>
</organism>
<feature type="signal peptide" evidence="3">
    <location>
        <begin position="1"/>
        <end position="22"/>
    </location>
</feature>
<feature type="compositionally biased region" description="Low complexity" evidence="2">
    <location>
        <begin position="135"/>
        <end position="151"/>
    </location>
</feature>
<dbReference type="OrthoDB" id="6366714at2"/>
<dbReference type="STRING" id="574349.SAMN05443545_10936"/>
<evidence type="ECO:0008006" key="6">
    <source>
        <dbReference type="Google" id="ProtNLM"/>
    </source>
</evidence>
<dbReference type="EMBL" id="FNNI01000009">
    <property type="protein sequence ID" value="SDX99330.1"/>
    <property type="molecule type" value="Genomic_DNA"/>
</dbReference>
<dbReference type="Proteomes" id="UP000198500">
    <property type="component" value="Unassembled WGS sequence"/>
</dbReference>
<feature type="coiled-coil region" evidence="1">
    <location>
        <begin position="46"/>
        <end position="77"/>
    </location>
</feature>